<keyword evidence="16 19" id="KW-0472">Membrane</keyword>
<keyword evidence="7 19" id="KW-0679">Respiratory chain</keyword>
<dbReference type="InterPro" id="IPR027387">
    <property type="entry name" value="Cytb/b6-like_sf"/>
</dbReference>
<feature type="transmembrane region" description="Helical" evidence="19">
    <location>
        <begin position="172"/>
        <end position="194"/>
    </location>
</feature>
<evidence type="ECO:0000256" key="12">
    <source>
        <dbReference type="ARBA" id="ARBA00022989"/>
    </source>
</evidence>
<dbReference type="Gene3D" id="1.20.810.10">
    <property type="entry name" value="Cytochrome Bc1 Complex, Chain C"/>
    <property type="match status" value="1"/>
</dbReference>
<keyword evidence="6 18" id="KW-0349">Heme</keyword>
<dbReference type="AlphaFoldDB" id="A0A249RWF2"/>
<dbReference type="PROSITE" id="PS51003">
    <property type="entry name" value="CYTB_CTER"/>
    <property type="match status" value="1"/>
</dbReference>
<dbReference type="InterPro" id="IPR036150">
    <property type="entry name" value="Cyt_b/b6_C_sf"/>
</dbReference>
<dbReference type="InterPro" id="IPR030689">
    <property type="entry name" value="Cytochrome_b"/>
</dbReference>
<evidence type="ECO:0000256" key="19">
    <source>
        <dbReference type="RuleBase" id="RU362117"/>
    </source>
</evidence>
<evidence type="ECO:0000256" key="10">
    <source>
        <dbReference type="ARBA" id="ARBA00022792"/>
    </source>
</evidence>
<feature type="transmembrane region" description="Helical" evidence="19">
    <location>
        <begin position="21"/>
        <end position="40"/>
    </location>
</feature>
<evidence type="ECO:0000256" key="1">
    <source>
        <dbReference type="ARBA" id="ARBA00002566"/>
    </source>
</evidence>
<keyword evidence="12 19" id="KW-1133">Transmembrane helix</keyword>
<evidence type="ECO:0000256" key="3">
    <source>
        <dbReference type="ARBA" id="ARBA00011649"/>
    </source>
</evidence>
<dbReference type="SUPFAM" id="SSF81648">
    <property type="entry name" value="a domain/subunit of cytochrome bc1 complex (Ubiquinol-cytochrome c reductase)"/>
    <property type="match status" value="1"/>
</dbReference>
<evidence type="ECO:0000256" key="14">
    <source>
        <dbReference type="ARBA" id="ARBA00023075"/>
    </source>
</evidence>
<sequence>MKKFTNILNHSLINLPSPVNISYWWNFGSLLGIFLLIQIISGLFLSIHYCPNISFAFTSIIHIIQNVPNGWIMHNIHMNGASFFFICMYLHIGRNIYYNSFNLSYTWMSGVTIFMLSMATAFLGYVLPWGQMSFWGATVITNLMSTIPYIGNMMVMWIWGGFSINNSTLNRFFSFHFIMPFIILMFIMIHLFFLHLTGSSNPTGLNSNLYKIPFHPYFTFKDLLGFNMILLLFLIIILQYPYMFSDPDNFTPANPLVTPTHIQPEWYFLFAYAILRSIPNKLGGVIALTMSILILYTLPFISKSIYSNPSSMTLSNQLTFWMFMNTFFLLTWAGAQIIEDPYIIISQTLTILYFMFFFTLPMNFKLWKFMIYST</sequence>
<dbReference type="InterPro" id="IPR005797">
    <property type="entry name" value="Cyt_b/b6_N"/>
</dbReference>
<dbReference type="InterPro" id="IPR016174">
    <property type="entry name" value="Di-haem_cyt_TM"/>
</dbReference>
<feature type="domain" description="Cytochrome b/b6 N-terminal region profile" evidence="20">
    <location>
        <begin position="1"/>
        <end position="203"/>
    </location>
</feature>
<dbReference type="EMBL" id="KY950644">
    <property type="protein sequence ID" value="ASY95855.1"/>
    <property type="molecule type" value="Genomic_DNA"/>
</dbReference>
<keyword evidence="13 18" id="KW-0408">Iron</keyword>
<dbReference type="CDD" id="cd00290">
    <property type="entry name" value="cytochrome_b_C"/>
    <property type="match status" value="1"/>
</dbReference>
<comment type="function">
    <text evidence="1 19">Component of the ubiquinol-cytochrome c reductase complex (complex III or cytochrome b-c1 complex) that is part of the mitochondrial respiratory chain. The b-c1 complex mediates electron transfer from ubiquinol to cytochrome c. Contributes to the generation of a proton gradient across the mitochondrial membrane that is then used for ATP synthesis.</text>
</comment>
<comment type="similarity">
    <text evidence="19">Belongs to the cytochrome b family.</text>
</comment>
<evidence type="ECO:0000259" key="21">
    <source>
        <dbReference type="PROSITE" id="PS51003"/>
    </source>
</evidence>
<dbReference type="Pfam" id="PF00033">
    <property type="entry name" value="Cytochrome_B"/>
    <property type="match status" value="1"/>
</dbReference>
<feature type="transmembrane region" description="Helical" evidence="19">
    <location>
        <begin position="105"/>
        <end position="127"/>
    </location>
</feature>
<dbReference type="PROSITE" id="PS51002">
    <property type="entry name" value="CYTB_NTER"/>
    <property type="match status" value="1"/>
</dbReference>
<feature type="transmembrane region" description="Helical" evidence="19">
    <location>
        <begin position="223"/>
        <end position="242"/>
    </location>
</feature>
<dbReference type="InterPro" id="IPR005798">
    <property type="entry name" value="Cyt_b/b6_C"/>
</dbReference>
<feature type="transmembrane region" description="Helical" evidence="19">
    <location>
        <begin position="76"/>
        <end position="93"/>
    </location>
</feature>
<feature type="transmembrane region" description="Helical" evidence="19">
    <location>
        <begin position="285"/>
        <end position="306"/>
    </location>
</feature>
<evidence type="ECO:0000256" key="9">
    <source>
        <dbReference type="ARBA" id="ARBA00022723"/>
    </source>
</evidence>
<dbReference type="GO" id="GO:0005743">
    <property type="term" value="C:mitochondrial inner membrane"/>
    <property type="evidence" value="ECO:0007669"/>
    <property type="project" value="UniProtKB-SubCell"/>
</dbReference>
<organism evidence="22">
    <name type="scientific">Atta colombica</name>
    <dbReference type="NCBI Taxonomy" id="520822"/>
    <lineage>
        <taxon>Eukaryota</taxon>
        <taxon>Metazoa</taxon>
        <taxon>Ecdysozoa</taxon>
        <taxon>Arthropoda</taxon>
        <taxon>Hexapoda</taxon>
        <taxon>Insecta</taxon>
        <taxon>Pterygota</taxon>
        <taxon>Neoptera</taxon>
        <taxon>Endopterygota</taxon>
        <taxon>Hymenoptera</taxon>
        <taxon>Apocrita</taxon>
        <taxon>Aculeata</taxon>
        <taxon>Formicoidea</taxon>
        <taxon>Formicidae</taxon>
        <taxon>Myrmicinae</taxon>
        <taxon>Atta</taxon>
    </lineage>
</organism>
<keyword evidence="11 19" id="KW-0249">Electron transport</keyword>
<dbReference type="CDD" id="cd00284">
    <property type="entry name" value="Cytochrome_b_N"/>
    <property type="match status" value="1"/>
</dbReference>
<evidence type="ECO:0000256" key="16">
    <source>
        <dbReference type="ARBA" id="ARBA00023136"/>
    </source>
</evidence>
<dbReference type="GO" id="GO:0016491">
    <property type="term" value="F:oxidoreductase activity"/>
    <property type="evidence" value="ECO:0007669"/>
    <property type="project" value="UniProtKB-UniRule"/>
</dbReference>
<feature type="binding site" description="axial binding residue" evidence="18">
    <location>
        <position position="176"/>
    </location>
    <ligand>
        <name>heme b</name>
        <dbReference type="ChEBI" id="CHEBI:60344"/>
        <label>b562</label>
    </ligand>
    <ligandPart>
        <name>Fe</name>
        <dbReference type="ChEBI" id="CHEBI:18248"/>
    </ligandPart>
</feature>
<evidence type="ECO:0000256" key="2">
    <source>
        <dbReference type="ARBA" id="ARBA00004448"/>
    </source>
</evidence>
<dbReference type="Pfam" id="PF00032">
    <property type="entry name" value="Cytochrom_B_C"/>
    <property type="match status" value="1"/>
</dbReference>
<feature type="binding site" description="axial binding residue" evidence="18">
    <location>
        <position position="190"/>
    </location>
    <ligand>
        <name>heme b</name>
        <dbReference type="ChEBI" id="CHEBI:60344"/>
        <label>b566</label>
    </ligand>
    <ligandPart>
        <name>Fe</name>
        <dbReference type="ChEBI" id="CHEBI:18248"/>
    </ligandPart>
</feature>
<feature type="transmembrane region" description="Helical" evidence="19">
    <location>
        <begin position="318"/>
        <end position="338"/>
    </location>
</feature>
<comment type="cofactor">
    <cofactor evidence="18">
        <name>heme</name>
        <dbReference type="ChEBI" id="CHEBI:30413"/>
    </cofactor>
    <text evidence="18">Binds 2 heme groups non-covalently.</text>
</comment>
<accession>A0A249RWF2</accession>
<feature type="binding site" description="axial binding residue" evidence="18">
    <location>
        <position position="77"/>
    </location>
    <ligand>
        <name>heme b</name>
        <dbReference type="ChEBI" id="CHEBI:60344"/>
        <label>b562</label>
    </ligand>
    <ligandPart>
        <name>Fe</name>
        <dbReference type="ChEBI" id="CHEBI:18248"/>
    </ligandPart>
</feature>
<evidence type="ECO:0000256" key="5">
    <source>
        <dbReference type="ARBA" id="ARBA00022448"/>
    </source>
</evidence>
<protein>
    <recommendedName>
        <fullName evidence="4 19">Cytochrome b</fullName>
    </recommendedName>
</protein>
<evidence type="ECO:0000256" key="4">
    <source>
        <dbReference type="ARBA" id="ARBA00013531"/>
    </source>
</evidence>
<feature type="domain" description="Cytochrome b/b6 C-terminal region profile" evidence="21">
    <location>
        <begin position="204"/>
        <end position="374"/>
    </location>
</feature>
<gene>
    <name evidence="22" type="primary">CYTB</name>
</gene>
<evidence type="ECO:0000256" key="15">
    <source>
        <dbReference type="ARBA" id="ARBA00023128"/>
    </source>
</evidence>
<dbReference type="GO" id="GO:0046872">
    <property type="term" value="F:metal ion binding"/>
    <property type="evidence" value="ECO:0007669"/>
    <property type="project" value="UniProtKB-UniRule"/>
</dbReference>
<dbReference type="GO" id="GO:0006122">
    <property type="term" value="P:mitochondrial electron transport, ubiquinol to cytochrome c"/>
    <property type="evidence" value="ECO:0007669"/>
    <property type="project" value="TreeGrafter"/>
</dbReference>
<keyword evidence="10" id="KW-0999">Mitochondrion inner membrane</keyword>
<dbReference type="InterPro" id="IPR048260">
    <property type="entry name" value="Cytochrome_b_C_euk/bac"/>
</dbReference>
<geneLocation type="mitochondrion" evidence="22"/>
<evidence type="ECO:0000256" key="8">
    <source>
        <dbReference type="ARBA" id="ARBA00022692"/>
    </source>
</evidence>
<feature type="binding site" description="axial binding residue" evidence="18">
    <location>
        <position position="91"/>
    </location>
    <ligand>
        <name>heme b</name>
        <dbReference type="ChEBI" id="CHEBI:60344"/>
        <label>b566</label>
    </ligand>
    <ligandPart>
        <name>Fe</name>
        <dbReference type="ChEBI" id="CHEBI:18248"/>
    </ligandPart>
</feature>
<keyword evidence="14" id="KW-0830">Ubiquinone</keyword>
<evidence type="ECO:0000256" key="7">
    <source>
        <dbReference type="ARBA" id="ARBA00022660"/>
    </source>
</evidence>
<name>A0A249RWF2_9HYME</name>
<dbReference type="GO" id="GO:0045275">
    <property type="term" value="C:respiratory chain complex III"/>
    <property type="evidence" value="ECO:0007669"/>
    <property type="project" value="InterPro"/>
</dbReference>
<dbReference type="PIRSF" id="PIRSF038885">
    <property type="entry name" value="COB"/>
    <property type="match status" value="1"/>
</dbReference>
<feature type="binding site" evidence="17">
    <location>
        <position position="195"/>
    </location>
    <ligand>
        <name>a ubiquinone</name>
        <dbReference type="ChEBI" id="CHEBI:16389"/>
    </ligand>
</feature>
<dbReference type="GO" id="GO:0008121">
    <property type="term" value="F:quinol-cytochrome-c reductase activity"/>
    <property type="evidence" value="ECO:0007669"/>
    <property type="project" value="InterPro"/>
</dbReference>
<comment type="subcellular location">
    <subcellularLocation>
        <location evidence="2">Mitochondrion inner membrane</location>
        <topology evidence="2">Multi-pass membrane protein</topology>
    </subcellularLocation>
</comment>
<comment type="subunit">
    <text evidence="3">The main subunits of complex b-c1 are: cytochrome b, cytochrome c1 and the Rieske protein.</text>
</comment>
<evidence type="ECO:0000256" key="13">
    <source>
        <dbReference type="ARBA" id="ARBA00023004"/>
    </source>
</evidence>
<evidence type="ECO:0000313" key="22">
    <source>
        <dbReference type="EMBL" id="ASY95855.1"/>
    </source>
</evidence>
<dbReference type="PANTHER" id="PTHR19271">
    <property type="entry name" value="CYTOCHROME B"/>
    <property type="match status" value="1"/>
</dbReference>
<evidence type="ECO:0000256" key="11">
    <source>
        <dbReference type="ARBA" id="ARBA00022982"/>
    </source>
</evidence>
<feature type="transmembrane region" description="Helical" evidence="19">
    <location>
        <begin position="139"/>
        <end position="160"/>
    </location>
</feature>
<feature type="transmembrane region" description="Helical" evidence="19">
    <location>
        <begin position="344"/>
        <end position="364"/>
    </location>
</feature>
<comment type="cofactor">
    <cofactor evidence="19">
        <name>heme b</name>
        <dbReference type="ChEBI" id="CHEBI:60344"/>
    </cofactor>
    <text evidence="19">Binds 2 heme groups non-covalently.</text>
</comment>
<keyword evidence="15 19" id="KW-0496">Mitochondrion</keyword>
<evidence type="ECO:0000256" key="6">
    <source>
        <dbReference type="ARBA" id="ARBA00022617"/>
    </source>
</evidence>
<dbReference type="PANTHER" id="PTHR19271:SF16">
    <property type="entry name" value="CYTOCHROME B"/>
    <property type="match status" value="1"/>
</dbReference>
<dbReference type="SUPFAM" id="SSF81342">
    <property type="entry name" value="Transmembrane di-heme cytochromes"/>
    <property type="match status" value="1"/>
</dbReference>
<keyword evidence="9 18" id="KW-0479">Metal-binding</keyword>
<evidence type="ECO:0000256" key="17">
    <source>
        <dbReference type="PIRSR" id="PIRSR038885-1"/>
    </source>
</evidence>
<evidence type="ECO:0000256" key="18">
    <source>
        <dbReference type="PIRSR" id="PIRSR038885-2"/>
    </source>
</evidence>
<dbReference type="InterPro" id="IPR048259">
    <property type="entry name" value="Cytochrome_b_N_euk/bac"/>
</dbReference>
<keyword evidence="5 19" id="KW-0813">Transport</keyword>
<keyword evidence="8 19" id="KW-0812">Transmembrane</keyword>
<proteinExistence type="inferred from homology"/>
<reference evidence="22" key="1">
    <citation type="submission" date="2017-04" db="EMBL/GenBank/DDBJ databases">
        <title>Atta colombica mitochondrion genome.</title>
        <authorList>
            <person name="Almeida C.S."/>
        </authorList>
    </citation>
    <scope>NUCLEOTIDE SEQUENCE</scope>
</reference>
<evidence type="ECO:0000259" key="20">
    <source>
        <dbReference type="PROSITE" id="PS51002"/>
    </source>
</evidence>